<dbReference type="PANTHER" id="PTHR43441:SF10">
    <property type="entry name" value="ACETYLTRANSFERASE"/>
    <property type="match status" value="1"/>
</dbReference>
<sequence length="237" mass="26731">MFTNLCREWSEKVLPHPPGLAHNRAMTDFPQPDFATKPTLVGGLVTLRPFRLPTDLPAIRALLTDVEAARYTEGDPGTTPRPPWSEEDERRMLAWYGTRHEQDDRLDLAVVDAATGDCVGEVVLNRWDRGNRSCSFRIGLIAAGRDRGLGTEALRLIAGHGFEQLGLHRISLSVYGHNDRGLRCYRKVGFVLEGTRREALRYGDRWVDDLDMAILDHEWERHRGYPAGRPVPPSDPA</sequence>
<protein>
    <submittedName>
        <fullName evidence="2">GNAT family protein</fullName>
    </submittedName>
</protein>
<dbReference type="PANTHER" id="PTHR43441">
    <property type="entry name" value="RIBOSOMAL-PROTEIN-SERINE ACETYLTRANSFERASE"/>
    <property type="match status" value="1"/>
</dbReference>
<dbReference type="PROSITE" id="PS51186">
    <property type="entry name" value="GNAT"/>
    <property type="match status" value="1"/>
</dbReference>
<proteinExistence type="predicted"/>
<evidence type="ECO:0000259" key="1">
    <source>
        <dbReference type="PROSITE" id="PS51186"/>
    </source>
</evidence>
<dbReference type="InterPro" id="IPR051908">
    <property type="entry name" value="Ribosomal_N-acetyltransferase"/>
</dbReference>
<dbReference type="Proteomes" id="UP001500037">
    <property type="component" value="Unassembled WGS sequence"/>
</dbReference>
<name>A0ABN1WLQ4_9ACTN</name>
<dbReference type="SUPFAM" id="SSF55729">
    <property type="entry name" value="Acyl-CoA N-acyltransferases (Nat)"/>
    <property type="match status" value="1"/>
</dbReference>
<gene>
    <name evidence="2" type="ORF">GCM10009665_50640</name>
</gene>
<reference evidence="2 3" key="1">
    <citation type="journal article" date="2019" name="Int. J. Syst. Evol. Microbiol.">
        <title>The Global Catalogue of Microorganisms (GCM) 10K type strain sequencing project: providing services to taxonomists for standard genome sequencing and annotation.</title>
        <authorList>
            <consortium name="The Broad Institute Genomics Platform"/>
            <consortium name="The Broad Institute Genome Sequencing Center for Infectious Disease"/>
            <person name="Wu L."/>
            <person name="Ma J."/>
        </authorList>
    </citation>
    <scope>NUCLEOTIDE SEQUENCE [LARGE SCALE GENOMIC DNA]</scope>
    <source>
        <strain evidence="2 3">JCM 13004</strain>
    </source>
</reference>
<dbReference type="InterPro" id="IPR000182">
    <property type="entry name" value="GNAT_dom"/>
</dbReference>
<feature type="domain" description="N-acetyltransferase" evidence="1">
    <location>
        <begin position="45"/>
        <end position="217"/>
    </location>
</feature>
<evidence type="ECO:0000313" key="2">
    <source>
        <dbReference type="EMBL" id="GAA1253830.1"/>
    </source>
</evidence>
<keyword evidence="3" id="KW-1185">Reference proteome</keyword>
<evidence type="ECO:0000313" key="3">
    <source>
        <dbReference type="Proteomes" id="UP001500037"/>
    </source>
</evidence>
<organism evidence="2 3">
    <name type="scientific">Kitasatospora nipponensis</name>
    <dbReference type="NCBI Taxonomy" id="258049"/>
    <lineage>
        <taxon>Bacteria</taxon>
        <taxon>Bacillati</taxon>
        <taxon>Actinomycetota</taxon>
        <taxon>Actinomycetes</taxon>
        <taxon>Kitasatosporales</taxon>
        <taxon>Streptomycetaceae</taxon>
        <taxon>Kitasatospora</taxon>
    </lineage>
</organism>
<dbReference type="Gene3D" id="3.40.630.30">
    <property type="match status" value="1"/>
</dbReference>
<accession>A0ABN1WLQ4</accession>
<dbReference type="Pfam" id="PF13302">
    <property type="entry name" value="Acetyltransf_3"/>
    <property type="match status" value="1"/>
</dbReference>
<comment type="caution">
    <text evidence="2">The sequence shown here is derived from an EMBL/GenBank/DDBJ whole genome shotgun (WGS) entry which is preliminary data.</text>
</comment>
<dbReference type="InterPro" id="IPR016181">
    <property type="entry name" value="Acyl_CoA_acyltransferase"/>
</dbReference>
<dbReference type="EMBL" id="BAAALF010000106">
    <property type="protein sequence ID" value="GAA1253830.1"/>
    <property type="molecule type" value="Genomic_DNA"/>
</dbReference>